<dbReference type="EMBL" id="JAUSTT010000026">
    <property type="protein sequence ID" value="MDQ0177716.1"/>
    <property type="molecule type" value="Genomic_DNA"/>
</dbReference>
<protein>
    <submittedName>
        <fullName evidence="5">Uncharacterized protein YutE (UPF0331/DUF86 family)</fullName>
    </submittedName>
</protein>
<comment type="similarity">
    <text evidence="4">Belongs to the HepT RNase toxin family.</text>
</comment>
<dbReference type="InterPro" id="IPR052379">
    <property type="entry name" value="Type_VII_TA_RNase"/>
</dbReference>
<name>A0ABT9WWP2_9BACI</name>
<evidence type="ECO:0000256" key="3">
    <source>
        <dbReference type="ARBA" id="ARBA00022801"/>
    </source>
</evidence>
<proteinExistence type="inferred from homology"/>
<keyword evidence="6" id="KW-1185">Reference proteome</keyword>
<dbReference type="RefSeq" id="WP_307231952.1">
    <property type="nucleotide sequence ID" value="NZ_JAUSTT010000026.1"/>
</dbReference>
<dbReference type="InterPro" id="IPR037038">
    <property type="entry name" value="HepT-like_sf"/>
</dbReference>
<comment type="caution">
    <text evidence="5">The sequence shown here is derived from an EMBL/GenBank/DDBJ whole genome shotgun (WGS) entry which is preliminary data.</text>
</comment>
<dbReference type="Gene3D" id="1.20.120.580">
    <property type="entry name" value="bsu32300-like"/>
    <property type="match status" value="1"/>
</dbReference>
<evidence type="ECO:0000313" key="6">
    <source>
        <dbReference type="Proteomes" id="UP001223586"/>
    </source>
</evidence>
<accession>A0ABT9WWP2</accession>
<dbReference type="PANTHER" id="PTHR33397">
    <property type="entry name" value="UPF0331 PROTEIN YUTE"/>
    <property type="match status" value="1"/>
</dbReference>
<organism evidence="5 6">
    <name type="scientific">Bacillus chungangensis</name>
    <dbReference type="NCBI Taxonomy" id="587633"/>
    <lineage>
        <taxon>Bacteria</taxon>
        <taxon>Bacillati</taxon>
        <taxon>Bacillota</taxon>
        <taxon>Bacilli</taxon>
        <taxon>Bacillales</taxon>
        <taxon>Bacillaceae</taxon>
        <taxon>Bacillus</taxon>
    </lineage>
</organism>
<keyword evidence="1" id="KW-1277">Toxin-antitoxin system</keyword>
<dbReference type="Proteomes" id="UP001223586">
    <property type="component" value="Unassembled WGS sequence"/>
</dbReference>
<evidence type="ECO:0000256" key="1">
    <source>
        <dbReference type="ARBA" id="ARBA00022649"/>
    </source>
</evidence>
<reference evidence="5 6" key="1">
    <citation type="submission" date="2023-07" db="EMBL/GenBank/DDBJ databases">
        <title>Genomic Encyclopedia of Type Strains, Phase IV (KMG-IV): sequencing the most valuable type-strain genomes for metagenomic binning, comparative biology and taxonomic classification.</title>
        <authorList>
            <person name="Goeker M."/>
        </authorList>
    </citation>
    <scope>NUCLEOTIDE SEQUENCE [LARGE SCALE GENOMIC DNA]</scope>
    <source>
        <strain evidence="5 6">DSM 23837</strain>
    </source>
</reference>
<keyword evidence="2" id="KW-0540">Nuclease</keyword>
<dbReference type="Pfam" id="PF01934">
    <property type="entry name" value="HepT-like"/>
    <property type="match status" value="1"/>
</dbReference>
<gene>
    <name evidence="5" type="ORF">J2S08_003597</name>
</gene>
<evidence type="ECO:0000256" key="4">
    <source>
        <dbReference type="ARBA" id="ARBA00024207"/>
    </source>
</evidence>
<dbReference type="InterPro" id="IPR008201">
    <property type="entry name" value="HepT-like"/>
</dbReference>
<sequence>MYFIDRQKIELTLQHMEKQLTLFKQTGSWESPLEKAALERISMTIIEAILDVGNAMIDGFIMRDPGSFDDIIDILEDEKVITAEIANGLKQVIKQRKMLVQQYINVNHEAIIAVFHAQFSHLAAYSSKIRYYLTNELGPVSAFKSEGSNKQ</sequence>
<evidence type="ECO:0000256" key="2">
    <source>
        <dbReference type="ARBA" id="ARBA00022722"/>
    </source>
</evidence>
<keyword evidence="3" id="KW-0378">Hydrolase</keyword>
<evidence type="ECO:0000313" key="5">
    <source>
        <dbReference type="EMBL" id="MDQ0177716.1"/>
    </source>
</evidence>
<dbReference type="PANTHER" id="PTHR33397:SF5">
    <property type="entry name" value="RNASE YUTE-RELATED"/>
    <property type="match status" value="1"/>
</dbReference>